<evidence type="ECO:0000313" key="4">
    <source>
        <dbReference type="Proteomes" id="UP000031366"/>
    </source>
</evidence>
<dbReference type="InterPro" id="IPR003646">
    <property type="entry name" value="SH3-like_bac-type"/>
</dbReference>
<keyword evidence="1" id="KW-0732">Signal</keyword>
<keyword evidence="4" id="KW-1185">Reference proteome</keyword>
<reference evidence="3 4" key="1">
    <citation type="journal article" date="2015" name="Infect. Genet. Evol.">
        <title>Genomic sequences of six botulinum neurotoxin-producing strains representing three clostridial species illustrate the mobility and diversity of botulinum neurotoxin genes.</title>
        <authorList>
            <person name="Smith T.J."/>
            <person name="Hill K.K."/>
            <person name="Xie G."/>
            <person name="Foley B.T."/>
            <person name="Williamson C.H."/>
            <person name="Foster J.T."/>
            <person name="Johnson S.L."/>
            <person name="Chertkov O."/>
            <person name="Teshima H."/>
            <person name="Gibbons H.S."/>
            <person name="Johnsky L.A."/>
            <person name="Karavis M.A."/>
            <person name="Smith L.A."/>
        </authorList>
    </citation>
    <scope>NUCLEOTIDE SEQUENCE [LARGE SCALE GENOMIC DNA]</scope>
    <source>
        <strain evidence="3 4">CDC 2741</strain>
    </source>
</reference>
<organism evidence="3 4">
    <name type="scientific">Clostridium argentinense CDC 2741</name>
    <dbReference type="NCBI Taxonomy" id="1418104"/>
    <lineage>
        <taxon>Bacteria</taxon>
        <taxon>Bacillati</taxon>
        <taxon>Bacillota</taxon>
        <taxon>Clostridia</taxon>
        <taxon>Eubacteriales</taxon>
        <taxon>Clostridiaceae</taxon>
        <taxon>Clostridium</taxon>
    </lineage>
</organism>
<evidence type="ECO:0000259" key="2">
    <source>
        <dbReference type="PROSITE" id="PS51781"/>
    </source>
</evidence>
<feature type="signal peptide" evidence="1">
    <location>
        <begin position="1"/>
        <end position="26"/>
    </location>
</feature>
<dbReference type="SMART" id="SM00287">
    <property type="entry name" value="SH3b"/>
    <property type="match status" value="1"/>
</dbReference>
<evidence type="ECO:0000313" key="3">
    <source>
        <dbReference type="EMBL" id="KIE46982.1"/>
    </source>
</evidence>
<protein>
    <submittedName>
        <fullName evidence="3">Bacterial SH3 domain protein</fullName>
    </submittedName>
</protein>
<accession>A0A0C1R0U7</accession>
<feature type="chain" id="PRO_5002137792" evidence="1">
    <location>
        <begin position="27"/>
        <end position="116"/>
    </location>
</feature>
<dbReference type="RefSeq" id="WP_039632077.1">
    <property type="nucleotide sequence ID" value="NZ_AYSO01000015.1"/>
</dbReference>
<dbReference type="EMBL" id="AYSO01000015">
    <property type="protein sequence ID" value="KIE46982.1"/>
    <property type="molecule type" value="Genomic_DNA"/>
</dbReference>
<dbReference type="Proteomes" id="UP000031366">
    <property type="component" value="Unassembled WGS sequence"/>
</dbReference>
<feature type="domain" description="SH3b" evidence="2">
    <location>
        <begin position="47"/>
        <end position="116"/>
    </location>
</feature>
<name>A0A0C1R0U7_9CLOT</name>
<evidence type="ECO:0000256" key="1">
    <source>
        <dbReference type="SAM" id="SignalP"/>
    </source>
</evidence>
<comment type="caution">
    <text evidence="3">The sequence shown here is derived from an EMBL/GenBank/DDBJ whole genome shotgun (WGS) entry which is preliminary data.</text>
</comment>
<dbReference type="OrthoDB" id="177750at2"/>
<gene>
    <name evidence="3" type="ORF">U732_1226</name>
</gene>
<dbReference type="PROSITE" id="PS51781">
    <property type="entry name" value="SH3B"/>
    <property type="match status" value="1"/>
</dbReference>
<dbReference type="Gene3D" id="2.30.30.40">
    <property type="entry name" value="SH3 Domains"/>
    <property type="match status" value="1"/>
</dbReference>
<proteinExistence type="predicted"/>
<dbReference type="AlphaFoldDB" id="A0A0C1R0U7"/>
<dbReference type="Pfam" id="PF08239">
    <property type="entry name" value="SH3_3"/>
    <property type="match status" value="1"/>
</dbReference>
<sequence length="116" mass="12816">MKKRVLLSAIGLITILNVSSALPVKADILENNNVPKNINLNMATWIGREGTIYGKGVRLRAAPDTSAKIITILGDKQKVTVLEREDKKVNGYQWYKIRTKSGQTGYVTDAYLGILV</sequence>